<evidence type="ECO:0000259" key="3">
    <source>
        <dbReference type="Pfam" id="PF22905"/>
    </source>
</evidence>
<evidence type="ECO:0000256" key="1">
    <source>
        <dbReference type="SAM" id="MobiDB-lite"/>
    </source>
</evidence>
<proteinExistence type="predicted"/>
<evidence type="ECO:0000259" key="2">
    <source>
        <dbReference type="Pfam" id="PF14021"/>
    </source>
</evidence>
<feature type="domain" description="TNT" evidence="2">
    <location>
        <begin position="529"/>
        <end position="626"/>
    </location>
</feature>
<feature type="region of interest" description="Disordered" evidence="1">
    <location>
        <begin position="432"/>
        <end position="494"/>
    </location>
</feature>
<protein>
    <submittedName>
        <fullName evidence="4">Glycohydrolase toxin TNT-related protein</fullName>
    </submittedName>
</protein>
<dbReference type="InterPro" id="IPR025331">
    <property type="entry name" value="TNT"/>
</dbReference>
<dbReference type="Proteomes" id="UP001190464">
    <property type="component" value="Chromosome"/>
</dbReference>
<keyword evidence="5" id="KW-1185">Reference proteome</keyword>
<dbReference type="Pfam" id="PF22905">
    <property type="entry name" value="Hydro_N_hd"/>
    <property type="match status" value="1"/>
</dbReference>
<organism evidence="4 5">
    <name type="scientific">[Mycobacterium] holstebronense</name>
    <dbReference type="NCBI Taxonomy" id="3064288"/>
    <lineage>
        <taxon>Bacteria</taxon>
        <taxon>Bacillati</taxon>
        <taxon>Actinomycetota</taxon>
        <taxon>Actinomycetes</taxon>
        <taxon>Mycobacteriales</taxon>
        <taxon>Mycobacteriaceae</taxon>
        <taxon>Mycolicibacterium</taxon>
    </lineage>
</organism>
<gene>
    <name evidence="4" type="ORF">MU0102_003866</name>
</gene>
<evidence type="ECO:0000313" key="4">
    <source>
        <dbReference type="EMBL" id="CAJ1509814.1"/>
    </source>
</evidence>
<sequence>MQLRYISLPLLIDAVGGDPWQVNNTLRSGNPAAVDELAQAFHNAGACTAASSAAFTQARQRFQAAWNRENGEHPINDSVEVQRATDTLHLQQTQLTAIGTDLEMIAAALAEAQKSAAAKINALEIQLQDIDNRICMYQQAHLDTAELEQVAIDDTAGILHQIEKLRDDYAGILQVSTTKLLSHGYDRAPLGGPLGPAPSAPGDQSAFEELLRANDQAVLDAMARVRAAQKALDDATAKAYQRGAGSDAAQEAMTRLPALKKNLADALDDLGKIPDYSTIDPASVRLGPDGAVSFAYTLEGQKVVVTGTLKNGTGEIYDQGAAAGSGAYFSYQDGELAASRFLDPGRVTPDDALLQNVIFTAVGAGPAVTAGKAGVEAGWQGIRSLFAREALETSGGTAAALSADNVLPRAITQAEIRAQAAADDLAIHHPGVHAPVTTSGDNIPPPLTTADQGPAVLTHEHVPHSGPHVPAPAAEVHPLPADSPLFEGYHPIEPGPQFTDSAGRLIYPDDSLASKPYAIPGTVIPDADLTAGTELGRFGKPGGAYLAPDGTPFAQLSLPPGSATNPYYTYVVNDRTALPPGWRLEQSQAAPWFHQPGGGTQYRVIAPAGEDASIEALIESGYLKEVRR</sequence>
<reference evidence="4 5" key="1">
    <citation type="submission" date="2023-08" db="EMBL/GenBank/DDBJ databases">
        <authorList>
            <person name="Folkvardsen B D."/>
            <person name="Norman A."/>
        </authorList>
    </citation>
    <scope>NUCLEOTIDE SEQUENCE [LARGE SCALE GENOMIC DNA]</scope>
    <source>
        <strain evidence="4 5">Mu0102</strain>
    </source>
</reference>
<dbReference type="RefSeq" id="WP_308484581.1">
    <property type="nucleotide sequence ID" value="NZ_OY726398.1"/>
</dbReference>
<accession>A0ABN9NU29</accession>
<feature type="compositionally biased region" description="Low complexity" evidence="1">
    <location>
        <begin position="467"/>
        <end position="480"/>
    </location>
</feature>
<dbReference type="Pfam" id="PF14021">
    <property type="entry name" value="TNT"/>
    <property type="match status" value="1"/>
</dbReference>
<dbReference type="EMBL" id="OY726398">
    <property type="protein sequence ID" value="CAJ1509814.1"/>
    <property type="molecule type" value="Genomic_DNA"/>
</dbReference>
<name>A0ABN9NU29_9MYCO</name>
<feature type="domain" description="Predicted hydrolase N-terminal" evidence="3">
    <location>
        <begin position="1"/>
        <end position="180"/>
    </location>
</feature>
<dbReference type="InterPro" id="IPR054469">
    <property type="entry name" value="Pred_hydrolase_N"/>
</dbReference>
<evidence type="ECO:0000313" key="5">
    <source>
        <dbReference type="Proteomes" id="UP001190464"/>
    </source>
</evidence>